<feature type="transmembrane region" description="Helical" evidence="1">
    <location>
        <begin position="75"/>
        <end position="100"/>
    </location>
</feature>
<proteinExistence type="predicted"/>
<evidence type="ECO:0000256" key="1">
    <source>
        <dbReference type="SAM" id="Phobius"/>
    </source>
</evidence>
<gene>
    <name evidence="2" type="ORF">CWE25_05450</name>
</gene>
<evidence type="ECO:0000313" key="2">
    <source>
        <dbReference type="EMBL" id="RUO57118.1"/>
    </source>
</evidence>
<dbReference type="OrthoDB" id="6238884at2"/>
<dbReference type="RefSeq" id="WP_110573693.1">
    <property type="nucleotide sequence ID" value="NZ_PIPV01000003.1"/>
</dbReference>
<dbReference type="EMBL" id="PIPV01000003">
    <property type="protein sequence ID" value="RUO57118.1"/>
    <property type="molecule type" value="Genomic_DNA"/>
</dbReference>
<keyword evidence="1" id="KW-0812">Transmembrane</keyword>
<keyword evidence="1" id="KW-0472">Membrane</keyword>
<keyword evidence="1" id="KW-1133">Transmembrane helix</keyword>
<dbReference type="AlphaFoldDB" id="A0A432Y805"/>
<accession>A0A432Y805</accession>
<comment type="caution">
    <text evidence="2">The sequence shown here is derived from an EMBL/GenBank/DDBJ whole genome shotgun (WGS) entry which is preliminary data.</text>
</comment>
<sequence length="107" mass="11558">MSTYKRSSGKGWLIALLVVGALFFAPEILSGLGFAVGSVLEFSISLLIGFAVVGLVFFVVMTVFGSVLLGLAAGFIALIFTGIGMFWPLIVCLLILYFVFRDRRKTV</sequence>
<feature type="transmembrane region" description="Helical" evidence="1">
    <location>
        <begin position="46"/>
        <end position="69"/>
    </location>
</feature>
<evidence type="ECO:0000313" key="3">
    <source>
        <dbReference type="Proteomes" id="UP000287330"/>
    </source>
</evidence>
<organism evidence="2 3">
    <name type="scientific">Idiomarina fontislapidosi</name>
    <dbReference type="NCBI Taxonomy" id="263723"/>
    <lineage>
        <taxon>Bacteria</taxon>
        <taxon>Pseudomonadati</taxon>
        <taxon>Pseudomonadota</taxon>
        <taxon>Gammaproteobacteria</taxon>
        <taxon>Alteromonadales</taxon>
        <taxon>Idiomarinaceae</taxon>
        <taxon>Idiomarina</taxon>
    </lineage>
</organism>
<keyword evidence="3" id="KW-1185">Reference proteome</keyword>
<reference evidence="3" key="1">
    <citation type="journal article" date="2018" name="Front. Microbiol.">
        <title>Genome-Based Analysis Reveals the Taxonomy and Diversity of the Family Idiomarinaceae.</title>
        <authorList>
            <person name="Liu Y."/>
            <person name="Lai Q."/>
            <person name="Shao Z."/>
        </authorList>
    </citation>
    <scope>NUCLEOTIDE SEQUENCE [LARGE SCALE GENOMIC DNA]</scope>
    <source>
        <strain evidence="3">F23</strain>
    </source>
</reference>
<protein>
    <submittedName>
        <fullName evidence="2">Uncharacterized protein</fullName>
    </submittedName>
</protein>
<feature type="transmembrane region" description="Helical" evidence="1">
    <location>
        <begin position="12"/>
        <end position="34"/>
    </location>
</feature>
<dbReference type="Proteomes" id="UP000287330">
    <property type="component" value="Unassembled WGS sequence"/>
</dbReference>
<name>A0A432Y805_9GAMM</name>